<dbReference type="NCBIfam" id="TIGR01652">
    <property type="entry name" value="ATPase-Plipid"/>
    <property type="match status" value="1"/>
</dbReference>
<evidence type="ECO:0000256" key="14">
    <source>
        <dbReference type="PIRSR" id="PIRSR606539-2"/>
    </source>
</evidence>
<dbReference type="InterPro" id="IPR032630">
    <property type="entry name" value="P_typ_ATPase_c"/>
</dbReference>
<evidence type="ECO:0000313" key="20">
    <source>
        <dbReference type="EMBL" id="JAT54558.1"/>
    </source>
</evidence>
<evidence type="ECO:0000256" key="12">
    <source>
        <dbReference type="ARBA" id="ARBA00034036"/>
    </source>
</evidence>
<feature type="binding site" evidence="14">
    <location>
        <position position="382"/>
    </location>
    <ligand>
        <name>ATP</name>
        <dbReference type="ChEBI" id="CHEBI:30616"/>
    </ligand>
</feature>
<dbReference type="PRINTS" id="PR00119">
    <property type="entry name" value="CATATPASE"/>
</dbReference>
<reference evidence="20" key="1">
    <citation type="submission" date="2015-07" db="EMBL/GenBank/DDBJ databases">
        <title>Transcriptome Assembly of Anthurium amnicola.</title>
        <authorList>
            <person name="Suzuki J."/>
        </authorList>
    </citation>
    <scope>NUCLEOTIDE SEQUENCE</scope>
</reference>
<dbReference type="InterPro" id="IPR059000">
    <property type="entry name" value="ATPase_P-type_domA"/>
</dbReference>
<dbReference type="PROSITE" id="PS00154">
    <property type="entry name" value="ATPASE_E1_E2"/>
    <property type="match status" value="1"/>
</dbReference>
<evidence type="ECO:0000256" key="1">
    <source>
        <dbReference type="ARBA" id="ARBA00004141"/>
    </source>
</evidence>
<evidence type="ECO:0000256" key="3">
    <source>
        <dbReference type="ARBA" id="ARBA00008109"/>
    </source>
</evidence>
<dbReference type="Pfam" id="PF00122">
    <property type="entry name" value="E1-E2_ATPase"/>
    <property type="match status" value="1"/>
</dbReference>
<dbReference type="PANTHER" id="PTHR24092:SF19">
    <property type="entry name" value="PHOSPHOLIPID-TRANSPORTING ATPASE"/>
    <property type="match status" value="1"/>
</dbReference>
<feature type="transmembrane region" description="Helical" evidence="16">
    <location>
        <begin position="891"/>
        <end position="911"/>
    </location>
</feature>
<feature type="domain" description="P-type ATPase A" evidence="17">
    <location>
        <begin position="100"/>
        <end position="162"/>
    </location>
</feature>
<feature type="domain" description="P-type ATPase N-terminal" evidence="18">
    <location>
        <begin position="5"/>
        <end position="70"/>
    </location>
</feature>
<organism evidence="20">
    <name type="scientific">Anthurium amnicola</name>
    <dbReference type="NCBI Taxonomy" id="1678845"/>
    <lineage>
        <taxon>Eukaryota</taxon>
        <taxon>Viridiplantae</taxon>
        <taxon>Streptophyta</taxon>
        <taxon>Embryophyta</taxon>
        <taxon>Tracheophyta</taxon>
        <taxon>Spermatophyta</taxon>
        <taxon>Magnoliopsida</taxon>
        <taxon>Liliopsida</taxon>
        <taxon>Araceae</taxon>
        <taxon>Pothoideae</taxon>
        <taxon>Potheae</taxon>
        <taxon>Anthurium</taxon>
    </lineage>
</organism>
<feature type="binding site" evidence="15">
    <location>
        <position position="756"/>
    </location>
    <ligand>
        <name>Mg(2+)</name>
        <dbReference type="ChEBI" id="CHEBI:18420"/>
    </ligand>
</feature>
<evidence type="ECO:0000256" key="7">
    <source>
        <dbReference type="ARBA" id="ARBA00022840"/>
    </source>
</evidence>
<dbReference type="InterPro" id="IPR023214">
    <property type="entry name" value="HAD_sf"/>
</dbReference>
<dbReference type="GO" id="GO:0140326">
    <property type="term" value="F:ATPase-coupled intramembrane lipid transporter activity"/>
    <property type="evidence" value="ECO:0007669"/>
    <property type="project" value="UniProtKB-EC"/>
</dbReference>
<dbReference type="Gene3D" id="3.40.50.1000">
    <property type="entry name" value="HAD superfamily/HAD-like"/>
    <property type="match status" value="1"/>
</dbReference>
<evidence type="ECO:0000256" key="11">
    <source>
        <dbReference type="ARBA" id="ARBA00023136"/>
    </source>
</evidence>
<evidence type="ECO:0000256" key="8">
    <source>
        <dbReference type="ARBA" id="ARBA00022842"/>
    </source>
</evidence>
<evidence type="ECO:0000256" key="2">
    <source>
        <dbReference type="ARBA" id="ARBA00004308"/>
    </source>
</evidence>
<dbReference type="GO" id="GO:0005524">
    <property type="term" value="F:ATP binding"/>
    <property type="evidence" value="ECO:0007669"/>
    <property type="project" value="UniProtKB-UniRule"/>
</dbReference>
<evidence type="ECO:0000256" key="13">
    <source>
        <dbReference type="PIRSR" id="PIRSR606539-1"/>
    </source>
</evidence>
<evidence type="ECO:0000256" key="6">
    <source>
        <dbReference type="ARBA" id="ARBA00022741"/>
    </source>
</evidence>
<dbReference type="Gene3D" id="2.70.150.10">
    <property type="entry name" value="Calcium-transporting ATPase, cytoplasmic transduction domain A"/>
    <property type="match status" value="1"/>
</dbReference>
<keyword evidence="7 14" id="KW-0067">ATP-binding</keyword>
<evidence type="ECO:0000256" key="16">
    <source>
        <dbReference type="RuleBase" id="RU362033"/>
    </source>
</evidence>
<keyword evidence="4 16" id="KW-0812">Transmembrane</keyword>
<dbReference type="FunFam" id="3.40.50.1000:FF:000084">
    <property type="entry name" value="Phospholipid-transporting ATPase"/>
    <property type="match status" value="1"/>
</dbReference>
<protein>
    <recommendedName>
        <fullName evidence="16">Phospholipid-transporting ATPase</fullName>
        <ecNumber evidence="16">7.6.2.1</ecNumber>
    </recommendedName>
</protein>
<feature type="binding site" evidence="14">
    <location>
        <position position="524"/>
    </location>
    <ligand>
        <name>ATP</name>
        <dbReference type="ChEBI" id="CHEBI:30616"/>
    </ligand>
</feature>
<evidence type="ECO:0000256" key="10">
    <source>
        <dbReference type="ARBA" id="ARBA00022989"/>
    </source>
</evidence>
<feature type="transmembrane region" description="Helical" evidence="16">
    <location>
        <begin position="923"/>
        <end position="941"/>
    </location>
</feature>
<comment type="similarity">
    <text evidence="3 16">Belongs to the cation transport ATPase (P-type) (TC 3.A.3) family. Type IV subfamily.</text>
</comment>
<dbReference type="InterPro" id="IPR001757">
    <property type="entry name" value="P_typ_ATPase"/>
</dbReference>
<dbReference type="SUPFAM" id="SSF56784">
    <property type="entry name" value="HAD-like"/>
    <property type="match status" value="1"/>
</dbReference>
<dbReference type="InterPro" id="IPR032631">
    <property type="entry name" value="P-type_ATPase_N"/>
</dbReference>
<evidence type="ECO:0000256" key="9">
    <source>
        <dbReference type="ARBA" id="ARBA00022967"/>
    </source>
</evidence>
<feature type="binding site" evidence="14">
    <location>
        <position position="637"/>
    </location>
    <ligand>
        <name>ATP</name>
        <dbReference type="ChEBI" id="CHEBI:30616"/>
    </ligand>
</feature>
<feature type="binding site" evidence="14">
    <location>
        <position position="459"/>
    </location>
    <ligand>
        <name>ATP</name>
        <dbReference type="ChEBI" id="CHEBI:30616"/>
    </ligand>
</feature>
<evidence type="ECO:0000256" key="4">
    <source>
        <dbReference type="ARBA" id="ARBA00022692"/>
    </source>
</evidence>
<dbReference type="NCBIfam" id="TIGR01494">
    <property type="entry name" value="ATPase_P-type"/>
    <property type="match status" value="1"/>
</dbReference>
<proteinExistence type="inferred from homology"/>
<feature type="binding site" evidence="14">
    <location>
        <position position="733"/>
    </location>
    <ligand>
        <name>ATP</name>
        <dbReference type="ChEBI" id="CHEBI:30616"/>
    </ligand>
</feature>
<keyword evidence="11 16" id="KW-0472">Membrane</keyword>
<dbReference type="InterPro" id="IPR006539">
    <property type="entry name" value="P-type_ATPase_IV"/>
</dbReference>
<dbReference type="InterPro" id="IPR023298">
    <property type="entry name" value="ATPase_P-typ_TM_dom_sf"/>
</dbReference>
<dbReference type="Pfam" id="PF16209">
    <property type="entry name" value="PhoLip_ATPase_N"/>
    <property type="match status" value="1"/>
</dbReference>
<dbReference type="GO" id="GO:0000287">
    <property type="term" value="F:magnesium ion binding"/>
    <property type="evidence" value="ECO:0007669"/>
    <property type="project" value="UniProtKB-UniRule"/>
</dbReference>
<dbReference type="Gene3D" id="3.40.1110.10">
    <property type="entry name" value="Calcium-transporting ATPase, cytoplasmic domain N"/>
    <property type="match status" value="1"/>
</dbReference>
<dbReference type="EMBL" id="GDJX01013378">
    <property type="protein sequence ID" value="JAT54558.1"/>
    <property type="molecule type" value="Transcribed_RNA"/>
</dbReference>
<dbReference type="Pfam" id="PF13246">
    <property type="entry name" value="Cation_ATPase"/>
    <property type="match status" value="1"/>
</dbReference>
<evidence type="ECO:0000259" key="18">
    <source>
        <dbReference type="Pfam" id="PF16209"/>
    </source>
</evidence>
<keyword evidence="5 15" id="KW-0479">Metal-binding</keyword>
<dbReference type="SFLD" id="SFLDS00003">
    <property type="entry name" value="Haloacid_Dehalogenase"/>
    <property type="match status" value="1"/>
</dbReference>
<dbReference type="FunFam" id="3.40.1110.10:FF:000033">
    <property type="entry name" value="Phospholipid-transporting ATPase"/>
    <property type="match status" value="1"/>
</dbReference>
<dbReference type="InterPro" id="IPR044492">
    <property type="entry name" value="P_typ_ATPase_HD_dom"/>
</dbReference>
<feature type="active site" description="4-aspartylphosphate intermediate" evidence="13">
    <location>
        <position position="381"/>
    </location>
</feature>
<feature type="domain" description="P-type ATPase C-terminal" evidence="19">
    <location>
        <begin position="778"/>
        <end position="1015"/>
    </location>
</feature>
<dbReference type="SUPFAM" id="SSF81653">
    <property type="entry name" value="Calcium ATPase, transduction domain A"/>
    <property type="match status" value="1"/>
</dbReference>
<dbReference type="SFLD" id="SFLDG00002">
    <property type="entry name" value="C1.7:_P-type_atpase_like"/>
    <property type="match status" value="1"/>
</dbReference>
<feature type="binding site" evidence="14">
    <location>
        <position position="756"/>
    </location>
    <ligand>
        <name>ATP</name>
        <dbReference type="ChEBI" id="CHEBI:30616"/>
    </ligand>
</feature>
<comment type="subcellular location">
    <subcellularLocation>
        <location evidence="2">Endomembrane system</location>
    </subcellularLocation>
    <subcellularLocation>
        <location evidence="1 16">Membrane</location>
        <topology evidence="1 16">Multi-pass membrane protein</topology>
    </subcellularLocation>
</comment>
<evidence type="ECO:0000256" key="15">
    <source>
        <dbReference type="PIRSR" id="PIRSR606539-3"/>
    </source>
</evidence>
<comment type="cofactor">
    <cofactor evidence="15">
        <name>Mg(2+)</name>
        <dbReference type="ChEBI" id="CHEBI:18420"/>
    </cofactor>
</comment>
<feature type="transmembrane region" description="Helical" evidence="16">
    <location>
        <begin position="989"/>
        <end position="1010"/>
    </location>
</feature>
<keyword evidence="6 14" id="KW-0547">Nucleotide-binding</keyword>
<feature type="binding site" evidence="14">
    <location>
        <position position="636"/>
    </location>
    <ligand>
        <name>ATP</name>
        <dbReference type="ChEBI" id="CHEBI:30616"/>
    </ligand>
</feature>
<keyword evidence="9 16" id="KW-1278">Translocase</keyword>
<feature type="binding site" evidence="14">
    <location>
        <position position="500"/>
    </location>
    <ligand>
        <name>ATP</name>
        <dbReference type="ChEBI" id="CHEBI:30616"/>
    </ligand>
</feature>
<dbReference type="GO" id="GO:0005886">
    <property type="term" value="C:plasma membrane"/>
    <property type="evidence" value="ECO:0007669"/>
    <property type="project" value="TreeGrafter"/>
</dbReference>
<feature type="binding site" evidence="15">
    <location>
        <position position="752"/>
    </location>
    <ligand>
        <name>Mg(2+)</name>
        <dbReference type="ChEBI" id="CHEBI:18420"/>
    </ligand>
</feature>
<dbReference type="InterPro" id="IPR018303">
    <property type="entry name" value="ATPase_P-typ_P_site"/>
</dbReference>
<keyword evidence="8 15" id="KW-0460">Magnesium</keyword>
<dbReference type="SFLD" id="SFLDF00027">
    <property type="entry name" value="p-type_atpase"/>
    <property type="match status" value="1"/>
</dbReference>
<accession>A0A1D1YIU3</accession>
<keyword evidence="10 16" id="KW-1133">Transmembrane helix</keyword>
<sequence>MKRFVYINDNDPSHDPYCDNRISNRKYTVLNFLPKNLWEQFSRLMNQYFLLIACLQLWPLITPVNPASTWGPLIFIFAVSASKEAWDDYNRYLSDKQANEKEVWVVRGGIRKRIQAQHIRVGNIVWLRENDEVPCDLVLIGTSEPQGICFVETAALDGETDLKTRVIPTACMGLTSELLYKIKGIVECPNPDNDIRRFDANLRLFPPFIDNDLCSLAINNTLLQSCYLRNTEWACGVAVYTGNETKLGMSRGIPEPKLTAVDAMIDKLIGAIFLFQIVVVIVLGFAGNIWKDTEGRQQWYVMYPNEGPWYELLVIPLRFELLCSIMIPISIKVSLDLVKSVYAKFIDWDEEMYDQDAHCPSHATNTAISEDLGQVEYILTDKTGTLTENKMIFRRCCIKGTFYGNVTGDALKDAELLNAVTSNVPDVVRFLTVMSICNSVVPIKSHSGAISYKAQSQDEDALVNAAAHLHMVLINKNGNSLEINFNSSVIRYELLDTLEFTSDRKRMSVVVKDCENGKIILMSKGADEAILPYASSGHQIRVFADAVEQYAQFGLRTLCLAWRELNEDEYREWSLMFKEANSALVDREWKLAEVCQRLEHDLEILGVTAIEDRLQDGVPETIDTLRKAGINFWMLTGDKQSTAIQIALSCNFIAPEPKGQLLLINGRTEDEVLRSLERVLLTMRITTSEPKEVAFVVDGWALEIALRHYMDVFTELAVLSRTAICCRVTPSQKAQLVQLLKGCEYRTLAIGDGGNDVKMIQQADIGVGISGREGLQAARAADYSIGKFRFLKRLILVHGRYSYNRTAFLSQYSFYKSLLICFIQILFSFISGVSGTSLFNSVSLMAYNVFYTSIPVLTSVLDKDLTERTVMQHPQILFYCQAGRLLNPSTFAGWFGRSLFHGIVVFLITIHSYADEKSEMEELSMVALSGSIWLQAFVVTLETNSFTVLQHSAIWGNLAAFYVINCIISTIPSGGMYTIMFRLCIQPSYWITMFLIVVIGMGPVFALKYFRFTYRSSAINILQQAEHPRGPIFSMGDFESQLKSLEKDAASPALTLPKSRNPVYEPLLTDSPTATRRSLGQTTIEFFQPSQSRLSYSRNCKNN</sequence>
<name>A0A1D1YIU3_9ARAE</name>
<dbReference type="AlphaFoldDB" id="A0A1D1YIU3"/>
<feature type="binding site" evidence="14">
    <location>
        <position position="383"/>
    </location>
    <ligand>
        <name>ATP</name>
        <dbReference type="ChEBI" id="CHEBI:30616"/>
    </ligand>
</feature>
<feature type="binding site" evidence="14">
    <location>
        <position position="727"/>
    </location>
    <ligand>
        <name>ATP</name>
        <dbReference type="ChEBI" id="CHEBI:30616"/>
    </ligand>
</feature>
<feature type="binding site" evidence="14">
    <location>
        <position position="755"/>
    </location>
    <ligand>
        <name>ATP</name>
        <dbReference type="ChEBI" id="CHEBI:30616"/>
    </ligand>
</feature>
<evidence type="ECO:0000259" key="17">
    <source>
        <dbReference type="Pfam" id="PF00122"/>
    </source>
</evidence>
<dbReference type="SUPFAM" id="SSF81660">
    <property type="entry name" value="Metal cation-transporting ATPase, ATP-binding domain N"/>
    <property type="match status" value="1"/>
</dbReference>
<comment type="catalytic activity">
    <reaction evidence="12 16">
        <text>ATP + H2O + phospholipidSide 1 = ADP + phosphate + phospholipidSide 2.</text>
        <dbReference type="EC" id="7.6.2.1"/>
    </reaction>
</comment>
<dbReference type="InterPro" id="IPR008250">
    <property type="entry name" value="ATPase_P-typ_transduc_dom_A_sf"/>
</dbReference>
<dbReference type="InterPro" id="IPR023299">
    <property type="entry name" value="ATPase_P-typ_cyto_dom_N"/>
</dbReference>
<dbReference type="InterPro" id="IPR036412">
    <property type="entry name" value="HAD-like_sf"/>
</dbReference>
<dbReference type="PANTHER" id="PTHR24092">
    <property type="entry name" value="PROBABLE PHOSPHOLIPID-TRANSPORTING ATPASE"/>
    <property type="match status" value="1"/>
</dbReference>
<feature type="binding site" evidence="15">
    <location>
        <position position="381"/>
    </location>
    <ligand>
        <name>Mg(2+)</name>
        <dbReference type="ChEBI" id="CHEBI:18420"/>
    </ligand>
</feature>
<feature type="transmembrane region" description="Helical" evidence="16">
    <location>
        <begin position="818"/>
        <end position="839"/>
    </location>
</feature>
<feature type="binding site" evidence="15">
    <location>
        <position position="383"/>
    </location>
    <ligand>
        <name>Mg(2+)</name>
        <dbReference type="ChEBI" id="CHEBI:18420"/>
    </ligand>
</feature>
<feature type="binding site" evidence="14">
    <location>
        <position position="556"/>
    </location>
    <ligand>
        <name>ATP</name>
        <dbReference type="ChEBI" id="CHEBI:30616"/>
    </ligand>
</feature>
<feature type="transmembrane region" description="Helical" evidence="16">
    <location>
        <begin position="953"/>
        <end position="977"/>
    </location>
</feature>
<dbReference type="FunFam" id="2.70.150.10:FF:000032">
    <property type="entry name" value="Phospholipid-transporting ATPase"/>
    <property type="match status" value="1"/>
</dbReference>
<gene>
    <name evidence="20" type="primary">ALA2_0</name>
    <name evidence="20" type="ORF">g.121108</name>
</gene>
<dbReference type="GO" id="GO:0045332">
    <property type="term" value="P:phospholipid translocation"/>
    <property type="evidence" value="ECO:0007669"/>
    <property type="project" value="TreeGrafter"/>
</dbReference>
<evidence type="ECO:0000259" key="19">
    <source>
        <dbReference type="Pfam" id="PF16212"/>
    </source>
</evidence>
<dbReference type="Pfam" id="PF16212">
    <property type="entry name" value="PhoLip_ATPase_C"/>
    <property type="match status" value="1"/>
</dbReference>
<dbReference type="SUPFAM" id="SSF81665">
    <property type="entry name" value="Calcium ATPase, transmembrane domain M"/>
    <property type="match status" value="1"/>
</dbReference>
<evidence type="ECO:0000256" key="5">
    <source>
        <dbReference type="ARBA" id="ARBA00022723"/>
    </source>
</evidence>
<feature type="transmembrane region" description="Helical" evidence="16">
    <location>
        <begin position="268"/>
        <end position="290"/>
    </location>
</feature>
<feature type="binding site" evidence="14">
    <location>
        <position position="638"/>
    </location>
    <ligand>
        <name>ATP</name>
        <dbReference type="ChEBI" id="CHEBI:30616"/>
    </ligand>
</feature>
<dbReference type="GO" id="GO:0016887">
    <property type="term" value="F:ATP hydrolysis activity"/>
    <property type="evidence" value="ECO:0007669"/>
    <property type="project" value="InterPro"/>
</dbReference>
<feature type="binding site" evidence="14">
    <location>
        <position position="381"/>
    </location>
    <ligand>
        <name>ATP</name>
        <dbReference type="ChEBI" id="CHEBI:30616"/>
    </ligand>
</feature>
<dbReference type="EC" id="7.6.2.1" evidence="16"/>